<proteinExistence type="predicted"/>
<dbReference type="Proteomes" id="UP000003448">
    <property type="component" value="Unassembled WGS sequence"/>
</dbReference>
<organism evidence="2 3">
    <name type="scientific">Micromonospora lupini str. Lupac 08</name>
    <dbReference type="NCBI Taxonomy" id="1150864"/>
    <lineage>
        <taxon>Bacteria</taxon>
        <taxon>Bacillati</taxon>
        <taxon>Actinomycetota</taxon>
        <taxon>Actinomycetes</taxon>
        <taxon>Micromonosporales</taxon>
        <taxon>Micromonosporaceae</taxon>
        <taxon>Micromonospora</taxon>
    </lineage>
</organism>
<gene>
    <name evidence="2" type="ORF">MILUP08_45257</name>
</gene>
<protein>
    <recommendedName>
        <fullName evidence="4">Transcription factor zinc-finger domain-containing protein</fullName>
    </recommendedName>
</protein>
<accession>I0L978</accession>
<reference evidence="3" key="1">
    <citation type="journal article" date="2012" name="J. Bacteriol.">
        <title>Genome Sequence of Micromonospora lupini Lupac 08, Isolated from Root Nodules of Lupinus angustifolius.</title>
        <authorList>
            <person name="Alonso-Vega P."/>
            <person name="Normand P."/>
            <person name="Bacigalupe R."/>
            <person name="Pujic P."/>
            <person name="Lajus A."/>
            <person name="Vallenet D."/>
            <person name="Carro L."/>
            <person name="Coll P."/>
            <person name="Trujillo M.E."/>
        </authorList>
    </citation>
    <scope>NUCLEOTIDE SEQUENCE [LARGE SCALE GENOMIC DNA]</scope>
    <source>
        <strain evidence="3">Lupac 08</strain>
    </source>
</reference>
<feature type="compositionally biased region" description="Basic and acidic residues" evidence="1">
    <location>
        <begin position="1"/>
        <end position="13"/>
    </location>
</feature>
<evidence type="ECO:0000256" key="1">
    <source>
        <dbReference type="SAM" id="MobiDB-lite"/>
    </source>
</evidence>
<dbReference type="AlphaFoldDB" id="I0L978"/>
<feature type="region of interest" description="Disordered" evidence="1">
    <location>
        <begin position="1"/>
        <end position="43"/>
    </location>
</feature>
<keyword evidence="3" id="KW-1185">Reference proteome</keyword>
<evidence type="ECO:0008006" key="4">
    <source>
        <dbReference type="Google" id="ProtNLM"/>
    </source>
</evidence>
<sequence length="121" mass="13594">MVGDSHESPDRAEVPLSRDGGHRQGGHRVPDRGSEAVREKEAPVACTACGQDWQTWYRVRDDGRVFLLCPECDSIWLPEDDRHAPPTGDLRELFGPQPKFFNAWALIEECPAPPADRRTTT</sequence>
<feature type="compositionally biased region" description="Basic and acidic residues" evidence="1">
    <location>
        <begin position="28"/>
        <end position="42"/>
    </location>
</feature>
<dbReference type="EMBL" id="CAIE01000039">
    <property type="protein sequence ID" value="CCH20375.1"/>
    <property type="molecule type" value="Genomic_DNA"/>
</dbReference>
<evidence type="ECO:0000313" key="3">
    <source>
        <dbReference type="Proteomes" id="UP000003448"/>
    </source>
</evidence>
<evidence type="ECO:0000313" key="2">
    <source>
        <dbReference type="EMBL" id="CCH20375.1"/>
    </source>
</evidence>
<comment type="caution">
    <text evidence="2">The sequence shown here is derived from an EMBL/GenBank/DDBJ whole genome shotgun (WGS) entry which is preliminary data.</text>
</comment>
<name>I0L978_9ACTN</name>
<dbReference type="RefSeq" id="WP_007463261.1">
    <property type="nucleotide sequence ID" value="NZ_HF570108.1"/>
</dbReference>